<comment type="pathway">
    <text evidence="3 6">Amino-sugar metabolism; N-acetylneuraminate degradation; D-fructose 6-phosphate from N-acetylneuraminate: step 3/5.</text>
</comment>
<evidence type="ECO:0000256" key="1">
    <source>
        <dbReference type="ARBA" id="ARBA00000056"/>
    </source>
</evidence>
<comment type="catalytic activity">
    <reaction evidence="1 6">
        <text>an N-acyl-D-glucosamine 6-phosphate = an N-acyl-D-mannosamine 6-phosphate</text>
        <dbReference type="Rhea" id="RHEA:23932"/>
        <dbReference type="ChEBI" id="CHEBI:57599"/>
        <dbReference type="ChEBI" id="CHEBI:57666"/>
        <dbReference type="EC" id="5.1.3.9"/>
    </reaction>
</comment>
<dbReference type="EMBL" id="JAATLJ010000001">
    <property type="protein sequence ID" value="NIZ40756.1"/>
    <property type="molecule type" value="Genomic_DNA"/>
</dbReference>
<sequence length="232" mass="25425">MTKEVFFQQIKQGIIVSCQALPHEPMYSEIGGIMPRFALAAQEAGAVAIRANSVRDIKEIKAVISLPIIGIIKQEYPPYLPFITPTMKELDALVATGVAVVALDATLRTRVDGQSINQFIAQIKEKYPHQLLMADIATYEEGINAYQAGADMISTTLCGYTDESQPAQDGPNFSLIQQLLDHQIPVIAEGRIHSHDQVVQLKKMNVSGIVIGGAITRPKEIATRFIHAFNQS</sequence>
<dbReference type="GO" id="GO:0005975">
    <property type="term" value="P:carbohydrate metabolic process"/>
    <property type="evidence" value="ECO:0007669"/>
    <property type="project" value="UniProtKB-UniRule"/>
</dbReference>
<protein>
    <recommendedName>
        <fullName evidence="6">Putative N-acetylmannosamine-6-phosphate 2-epimerase</fullName>
        <ecNumber evidence="6">5.1.3.9</ecNumber>
    </recommendedName>
    <alternativeName>
        <fullName evidence="6">ManNAc-6-P epimerase</fullName>
    </alternativeName>
</protein>
<comment type="similarity">
    <text evidence="6">Belongs to the NanE family.</text>
</comment>
<evidence type="ECO:0000313" key="7">
    <source>
        <dbReference type="EMBL" id="NIZ40756.1"/>
    </source>
</evidence>
<dbReference type="CDD" id="cd04729">
    <property type="entry name" value="NanE"/>
    <property type="match status" value="1"/>
</dbReference>
<dbReference type="GO" id="GO:0006053">
    <property type="term" value="P:N-acetylmannosamine catabolic process"/>
    <property type="evidence" value="ECO:0007669"/>
    <property type="project" value="TreeGrafter"/>
</dbReference>
<dbReference type="NCBIfam" id="NF002231">
    <property type="entry name" value="PRK01130.1"/>
    <property type="match status" value="1"/>
</dbReference>
<organism evidence="7 8">
    <name type="scientific">Entomospira entomophila</name>
    <dbReference type="NCBI Taxonomy" id="2719988"/>
    <lineage>
        <taxon>Bacteria</taxon>
        <taxon>Pseudomonadati</taxon>
        <taxon>Spirochaetota</taxon>
        <taxon>Spirochaetia</taxon>
        <taxon>Spirochaetales</taxon>
        <taxon>Spirochaetaceae</taxon>
        <taxon>Entomospira</taxon>
    </lineage>
</organism>
<evidence type="ECO:0000256" key="3">
    <source>
        <dbReference type="ARBA" id="ARBA00005081"/>
    </source>
</evidence>
<dbReference type="GO" id="GO:0019262">
    <property type="term" value="P:N-acetylneuraminate catabolic process"/>
    <property type="evidence" value="ECO:0007669"/>
    <property type="project" value="UniProtKB-UniRule"/>
</dbReference>
<proteinExistence type="inferred from homology"/>
<keyword evidence="8" id="KW-1185">Reference proteome</keyword>
<evidence type="ECO:0000256" key="5">
    <source>
        <dbReference type="ARBA" id="ARBA00023277"/>
    </source>
</evidence>
<evidence type="ECO:0000256" key="2">
    <source>
        <dbReference type="ARBA" id="ARBA00002147"/>
    </source>
</evidence>
<dbReference type="EC" id="5.1.3.9" evidence="6"/>
<dbReference type="SUPFAM" id="SSF51366">
    <property type="entry name" value="Ribulose-phoshate binding barrel"/>
    <property type="match status" value="1"/>
</dbReference>
<reference evidence="7 8" key="1">
    <citation type="submission" date="2020-03" db="EMBL/GenBank/DDBJ databases">
        <title>Spirochaetal bacteria isolated from arthropods constitute a novel genus Entomospira genus novum within the order Spirochaetales.</title>
        <authorList>
            <person name="Grana-Miraglia L."/>
            <person name="Sikutova S."/>
            <person name="Fingerle V."/>
            <person name="Sing A."/>
            <person name="Castillo-Ramirez S."/>
            <person name="Margos G."/>
            <person name="Rudolf I."/>
        </authorList>
    </citation>
    <scope>NUCLEOTIDE SEQUENCE [LARGE SCALE GENOMIC DNA]</scope>
    <source>
        <strain evidence="7 8">BR193</strain>
    </source>
</reference>
<dbReference type="PANTHER" id="PTHR36204">
    <property type="entry name" value="N-ACETYLMANNOSAMINE-6-PHOSPHATE 2-EPIMERASE-RELATED"/>
    <property type="match status" value="1"/>
</dbReference>
<accession>A0A968KTV7</accession>
<dbReference type="InterPro" id="IPR013785">
    <property type="entry name" value="Aldolase_TIM"/>
</dbReference>
<dbReference type="Pfam" id="PF04131">
    <property type="entry name" value="NanE"/>
    <property type="match status" value="1"/>
</dbReference>
<dbReference type="FunFam" id="3.20.20.70:FF:000035">
    <property type="entry name" value="Putative N-acetylmannosamine-6-phosphate 2-epimerase"/>
    <property type="match status" value="1"/>
</dbReference>
<name>A0A968KTV7_9SPIO</name>
<dbReference type="PANTHER" id="PTHR36204:SF1">
    <property type="entry name" value="N-ACETYLMANNOSAMINE-6-PHOSPHATE 2-EPIMERASE-RELATED"/>
    <property type="match status" value="1"/>
</dbReference>
<dbReference type="GO" id="GO:0005829">
    <property type="term" value="C:cytosol"/>
    <property type="evidence" value="ECO:0007669"/>
    <property type="project" value="TreeGrafter"/>
</dbReference>
<dbReference type="GO" id="GO:0047465">
    <property type="term" value="F:N-acylglucosamine-6-phosphate 2-epimerase activity"/>
    <property type="evidence" value="ECO:0007669"/>
    <property type="project" value="UniProtKB-EC"/>
</dbReference>
<dbReference type="InterPro" id="IPR007260">
    <property type="entry name" value="NanE"/>
</dbReference>
<dbReference type="AlphaFoldDB" id="A0A968KTV7"/>
<evidence type="ECO:0000256" key="4">
    <source>
        <dbReference type="ARBA" id="ARBA00023235"/>
    </source>
</evidence>
<evidence type="ECO:0000256" key="6">
    <source>
        <dbReference type="HAMAP-Rule" id="MF_01235"/>
    </source>
</evidence>
<keyword evidence="5 6" id="KW-0119">Carbohydrate metabolism</keyword>
<comment type="function">
    <text evidence="2 6">Converts N-acetylmannosamine-6-phosphate (ManNAc-6-P) to N-acetylglucosamine-6-phosphate (GlcNAc-6-P).</text>
</comment>
<evidence type="ECO:0000313" key="8">
    <source>
        <dbReference type="Proteomes" id="UP000711995"/>
    </source>
</evidence>
<keyword evidence="4 6" id="KW-0413">Isomerase</keyword>
<comment type="caution">
    <text evidence="7">The sequence shown here is derived from an EMBL/GenBank/DDBJ whole genome shotgun (WGS) entry which is preliminary data.</text>
</comment>
<dbReference type="Gene3D" id="3.20.20.70">
    <property type="entry name" value="Aldolase class I"/>
    <property type="match status" value="1"/>
</dbReference>
<dbReference type="InterPro" id="IPR011060">
    <property type="entry name" value="RibuloseP-bd_barrel"/>
</dbReference>
<gene>
    <name evidence="6" type="primary">nanE</name>
    <name evidence="7" type="ORF">HCT14_04440</name>
</gene>
<dbReference type="Proteomes" id="UP000711995">
    <property type="component" value="Unassembled WGS sequence"/>
</dbReference>
<dbReference type="HAMAP" id="MF_01235">
    <property type="entry name" value="ManNAc6P_epimer"/>
    <property type="match status" value="1"/>
</dbReference>